<evidence type="ECO:0000313" key="3">
    <source>
        <dbReference type="EMBL" id="MDQ6598834.1"/>
    </source>
</evidence>
<dbReference type="SUPFAM" id="SSF55031">
    <property type="entry name" value="Bacterial exopeptidase dimerisation domain"/>
    <property type="match status" value="1"/>
</dbReference>
<dbReference type="Pfam" id="PF01546">
    <property type="entry name" value="Peptidase_M20"/>
    <property type="match status" value="1"/>
</dbReference>
<dbReference type="Proteomes" id="UP001178888">
    <property type="component" value="Unassembled WGS sequence"/>
</dbReference>
<comment type="cofactor">
    <cofactor evidence="1">
        <name>Mn(2+)</name>
        <dbReference type="ChEBI" id="CHEBI:29035"/>
    </cofactor>
    <text evidence="1">The Mn(2+) ion enhances activity.</text>
</comment>
<dbReference type="InterPro" id="IPR036264">
    <property type="entry name" value="Bact_exopeptidase_dim_dom"/>
</dbReference>
<dbReference type="CDD" id="cd03886">
    <property type="entry name" value="M20_Acy1"/>
    <property type="match status" value="1"/>
</dbReference>
<dbReference type="GO" id="GO:0016787">
    <property type="term" value="F:hydrolase activity"/>
    <property type="evidence" value="ECO:0007669"/>
    <property type="project" value="InterPro"/>
</dbReference>
<feature type="binding site" evidence="1">
    <location>
        <position position="119"/>
    </location>
    <ligand>
        <name>Mn(2+)</name>
        <dbReference type="ChEBI" id="CHEBI:29035"/>
        <label>2</label>
    </ligand>
</feature>
<evidence type="ECO:0000259" key="2">
    <source>
        <dbReference type="Pfam" id="PF07687"/>
    </source>
</evidence>
<dbReference type="PANTHER" id="PTHR11014:SF63">
    <property type="entry name" value="METALLOPEPTIDASE, PUTATIVE (AFU_ORTHOLOGUE AFUA_6G09600)-RELATED"/>
    <property type="match status" value="1"/>
</dbReference>
<dbReference type="InterPro" id="IPR011650">
    <property type="entry name" value="Peptidase_M20_dimer"/>
</dbReference>
<dbReference type="SUPFAM" id="SSF53187">
    <property type="entry name" value="Zn-dependent exopeptidases"/>
    <property type="match status" value="1"/>
</dbReference>
<dbReference type="InterPro" id="IPR017439">
    <property type="entry name" value="Amidohydrolase"/>
</dbReference>
<feature type="binding site" evidence="1">
    <location>
        <position position="155"/>
    </location>
    <ligand>
        <name>Mn(2+)</name>
        <dbReference type="ChEBI" id="CHEBI:29035"/>
        <label>2</label>
    </ligand>
</feature>
<dbReference type="Gene3D" id="3.30.70.360">
    <property type="match status" value="1"/>
</dbReference>
<dbReference type="GO" id="GO:0046872">
    <property type="term" value="F:metal ion binding"/>
    <property type="evidence" value="ECO:0007669"/>
    <property type="project" value="UniProtKB-KW"/>
</dbReference>
<evidence type="ECO:0000256" key="1">
    <source>
        <dbReference type="PIRSR" id="PIRSR005962-1"/>
    </source>
</evidence>
<comment type="caution">
    <text evidence="3">The sequence shown here is derived from an EMBL/GenBank/DDBJ whole genome shotgun (WGS) entry which is preliminary data.</text>
</comment>
<dbReference type="PIRSF" id="PIRSF005962">
    <property type="entry name" value="Pept_M20D_amidohydro"/>
    <property type="match status" value="1"/>
</dbReference>
<name>A0AA90QXS4_9BACI</name>
<dbReference type="NCBIfam" id="TIGR01891">
    <property type="entry name" value="amidohydrolases"/>
    <property type="match status" value="1"/>
</dbReference>
<feature type="binding site" evidence="1">
    <location>
        <position position="376"/>
    </location>
    <ligand>
        <name>Mn(2+)</name>
        <dbReference type="ChEBI" id="CHEBI:29035"/>
        <label>2</label>
    </ligand>
</feature>
<reference evidence="3" key="1">
    <citation type="submission" date="2023-08" db="EMBL/GenBank/DDBJ databases">
        <title>Nitrogen cycling bacteria in agricultural field soils.</title>
        <authorList>
            <person name="Jang J."/>
        </authorList>
    </citation>
    <scope>NUCLEOTIDE SEQUENCE</scope>
    <source>
        <strain evidence="3">PS3-36</strain>
    </source>
</reference>
<feature type="binding site" evidence="1">
    <location>
        <position position="121"/>
    </location>
    <ligand>
        <name>Mn(2+)</name>
        <dbReference type="ChEBI" id="CHEBI:29035"/>
        <label>2</label>
    </ligand>
</feature>
<organism evidence="3 4">
    <name type="scientific">Bacillus salipaludis</name>
    <dbReference type="NCBI Taxonomy" id="2547811"/>
    <lineage>
        <taxon>Bacteria</taxon>
        <taxon>Bacillati</taxon>
        <taxon>Bacillota</taxon>
        <taxon>Bacilli</taxon>
        <taxon>Bacillales</taxon>
        <taxon>Bacillaceae</taxon>
        <taxon>Bacillus</taxon>
    </lineage>
</organism>
<keyword evidence="1" id="KW-0464">Manganese</keyword>
<evidence type="ECO:0000313" key="4">
    <source>
        <dbReference type="Proteomes" id="UP001178888"/>
    </source>
</evidence>
<protein>
    <submittedName>
        <fullName evidence="3">M20 family metallopeptidase</fullName>
    </submittedName>
</protein>
<dbReference type="Gene3D" id="3.40.630.10">
    <property type="entry name" value="Zn peptidases"/>
    <property type="match status" value="1"/>
</dbReference>
<accession>A0AA90QXS4</accession>
<dbReference type="EMBL" id="JAVGVR010000001">
    <property type="protein sequence ID" value="MDQ6598834.1"/>
    <property type="molecule type" value="Genomic_DNA"/>
</dbReference>
<proteinExistence type="predicted"/>
<dbReference type="Pfam" id="PF07687">
    <property type="entry name" value="M20_dimer"/>
    <property type="match status" value="1"/>
</dbReference>
<dbReference type="InterPro" id="IPR002933">
    <property type="entry name" value="Peptidase_M20"/>
</dbReference>
<dbReference type="AlphaFoldDB" id="A0AA90QXS4"/>
<dbReference type="RefSeq" id="WP_208025432.1">
    <property type="nucleotide sequence ID" value="NZ_JAVGVR010000001.1"/>
</dbReference>
<feature type="domain" description="Peptidase M20 dimerisation" evidence="2">
    <location>
        <begin position="204"/>
        <end position="300"/>
    </location>
</feature>
<sequence length="407" mass="45286">MMNFFEEAKRYEEQIIKDRRHLHQYPELGFDLPNTQKYIRERLNEMGIENKPCGVVPADITKKYAKAGFGEQFQCTGVVATIGKGEPCILLRADMDALPIEEEFESEFKSKIPGKMHACGHDSHTAMLLGAAQLLKDHEDELQGTVKLMFQPGEEWGYGSKLMIEDGLLEDPKVDAAFAIHIMPDQEAGTLSVHKGTISQAMDTYIIEVQGNGGHSSQPHKTIDANMIMNQLYTSLNLLFTREVDPSSSVTFSIGAMSGGTVTNVIPDKAVLQGNMRSYDQQSRDHLCGRIPEMIDHVVKAWRGNYTIVDFHTPTTYNDPNFVDEIMPALEEIVGVDYVTDLGTLGGSEDFSHISQAVPSAFVVLGTGKEGEAPVHNPRMHQKEEIFKYGAALHANVAMEWLKAQRK</sequence>
<keyword evidence="1" id="KW-0479">Metal-binding</keyword>
<dbReference type="PANTHER" id="PTHR11014">
    <property type="entry name" value="PEPTIDASE M20 FAMILY MEMBER"/>
    <property type="match status" value="1"/>
</dbReference>
<gene>
    <name evidence="3" type="ORF">RCG21_21145</name>
</gene>
<keyword evidence="4" id="KW-1185">Reference proteome</keyword>
<feature type="binding site" evidence="1">
    <location>
        <position position="181"/>
    </location>
    <ligand>
        <name>Mn(2+)</name>
        <dbReference type="ChEBI" id="CHEBI:29035"/>
        <label>2</label>
    </ligand>
</feature>